<comment type="caution">
    <text evidence="1">The sequence shown here is derived from an EMBL/GenBank/DDBJ whole genome shotgun (WGS) entry which is preliminary data.</text>
</comment>
<dbReference type="AlphaFoldDB" id="A0A0D8HHV5"/>
<reference evidence="1 2" key="1">
    <citation type="submission" date="2015-01" db="EMBL/GenBank/DDBJ databases">
        <title>Draft genome of the acidophilic iron oxidizer Acidithrix ferrooxidans strain Py-F3.</title>
        <authorList>
            <person name="Poehlein A."/>
            <person name="Eisen S."/>
            <person name="Schloemann M."/>
            <person name="Johnson B.D."/>
            <person name="Daniel R."/>
            <person name="Muehling M."/>
        </authorList>
    </citation>
    <scope>NUCLEOTIDE SEQUENCE [LARGE SCALE GENOMIC DNA]</scope>
    <source>
        <strain evidence="1 2">Py-F3</strain>
    </source>
</reference>
<dbReference type="Proteomes" id="UP000032360">
    <property type="component" value="Unassembled WGS sequence"/>
</dbReference>
<dbReference type="EMBL" id="JXYS01000037">
    <property type="protein sequence ID" value="KJF17503.1"/>
    <property type="molecule type" value="Genomic_DNA"/>
</dbReference>
<proteinExistence type="predicted"/>
<evidence type="ECO:0000313" key="2">
    <source>
        <dbReference type="Proteomes" id="UP000032360"/>
    </source>
</evidence>
<sequence>MGFVPSHFLLMNNALAARRLLEVAILAKLVGYYLFDHKLL</sequence>
<evidence type="ECO:0000313" key="1">
    <source>
        <dbReference type="EMBL" id="KJF17503.1"/>
    </source>
</evidence>
<gene>
    <name evidence="1" type="ORF">AXFE_16200</name>
</gene>
<organism evidence="1 2">
    <name type="scientific">Acidithrix ferrooxidans</name>
    <dbReference type="NCBI Taxonomy" id="1280514"/>
    <lineage>
        <taxon>Bacteria</taxon>
        <taxon>Bacillati</taxon>
        <taxon>Actinomycetota</taxon>
        <taxon>Acidimicrobiia</taxon>
        <taxon>Acidimicrobiales</taxon>
        <taxon>Acidimicrobiaceae</taxon>
        <taxon>Acidithrix</taxon>
    </lineage>
</organism>
<accession>A0A0D8HHV5</accession>
<keyword evidence="2" id="KW-1185">Reference proteome</keyword>
<protein>
    <submittedName>
        <fullName evidence="1">Uncharacterized protein</fullName>
    </submittedName>
</protein>
<name>A0A0D8HHV5_9ACTN</name>